<evidence type="ECO:0000313" key="1">
    <source>
        <dbReference type="EMBL" id="QQP57767.1"/>
    </source>
</evidence>
<name>A0A7T8KKT0_CALRO</name>
<sequence length="49" mass="5821">MTGTVKLPARKCYYKDFVVMRNNAIQRKRFQNEQVQLDFSGLELLQVWG</sequence>
<keyword evidence="2" id="KW-1185">Reference proteome</keyword>
<evidence type="ECO:0000313" key="2">
    <source>
        <dbReference type="Proteomes" id="UP000595437"/>
    </source>
</evidence>
<gene>
    <name evidence="1" type="ORF">FKW44_002862</name>
</gene>
<reference evidence="2" key="1">
    <citation type="submission" date="2021-01" db="EMBL/GenBank/DDBJ databases">
        <title>Caligus Genome Assembly.</title>
        <authorList>
            <person name="Gallardo-Escarate C."/>
        </authorList>
    </citation>
    <scope>NUCLEOTIDE SEQUENCE [LARGE SCALE GENOMIC DNA]</scope>
</reference>
<dbReference type="EMBL" id="CP045891">
    <property type="protein sequence ID" value="QQP57767.1"/>
    <property type="molecule type" value="Genomic_DNA"/>
</dbReference>
<accession>A0A7T8KKT0</accession>
<dbReference type="Proteomes" id="UP000595437">
    <property type="component" value="Chromosome 2"/>
</dbReference>
<organism evidence="1 2">
    <name type="scientific">Caligus rogercresseyi</name>
    <name type="common">Sea louse</name>
    <dbReference type="NCBI Taxonomy" id="217165"/>
    <lineage>
        <taxon>Eukaryota</taxon>
        <taxon>Metazoa</taxon>
        <taxon>Ecdysozoa</taxon>
        <taxon>Arthropoda</taxon>
        <taxon>Crustacea</taxon>
        <taxon>Multicrustacea</taxon>
        <taxon>Hexanauplia</taxon>
        <taxon>Copepoda</taxon>
        <taxon>Siphonostomatoida</taxon>
        <taxon>Caligidae</taxon>
        <taxon>Caligus</taxon>
    </lineage>
</organism>
<proteinExistence type="predicted"/>
<dbReference type="AlphaFoldDB" id="A0A7T8KKT0"/>
<protein>
    <submittedName>
        <fullName evidence="1">Syntaxin-16</fullName>
    </submittedName>
</protein>